<dbReference type="EMBL" id="JASCZI010181295">
    <property type="protein sequence ID" value="MED6181273.1"/>
    <property type="molecule type" value="Genomic_DNA"/>
</dbReference>
<reference evidence="1 2" key="1">
    <citation type="journal article" date="2023" name="Plants (Basel)">
        <title>Bridging the Gap: Combining Genomics and Transcriptomics Approaches to Understand Stylosanthes scabra, an Orphan Legume from the Brazilian Caatinga.</title>
        <authorList>
            <person name="Ferreira-Neto J.R.C."/>
            <person name="da Silva M.D."/>
            <person name="Binneck E."/>
            <person name="de Melo N.F."/>
            <person name="da Silva R.H."/>
            <person name="de Melo A.L.T.M."/>
            <person name="Pandolfi V."/>
            <person name="Bustamante F.O."/>
            <person name="Brasileiro-Vidal A.C."/>
            <person name="Benko-Iseppon A.M."/>
        </authorList>
    </citation>
    <scope>NUCLEOTIDE SEQUENCE [LARGE SCALE GENOMIC DNA]</scope>
    <source>
        <tissue evidence="1">Leaves</tissue>
    </source>
</reference>
<name>A0ABU6W8Q1_9FABA</name>
<keyword evidence="2" id="KW-1185">Reference proteome</keyword>
<dbReference type="Proteomes" id="UP001341840">
    <property type="component" value="Unassembled WGS sequence"/>
</dbReference>
<proteinExistence type="predicted"/>
<evidence type="ECO:0000313" key="2">
    <source>
        <dbReference type="Proteomes" id="UP001341840"/>
    </source>
</evidence>
<sequence>MMYLTEPNSRVLVNVSHSTVNTTAFETNHGANTGGGRGRFGADNVRGGGKGQVVKVAKVLEEELSSFAPIVENKVTWWILVTETSSVNTVVTMLHQLFKFERVPEKSNNIWSENPQHMDSQYG</sequence>
<evidence type="ECO:0000313" key="1">
    <source>
        <dbReference type="EMBL" id="MED6181273.1"/>
    </source>
</evidence>
<comment type="caution">
    <text evidence="1">The sequence shown here is derived from an EMBL/GenBank/DDBJ whole genome shotgun (WGS) entry which is preliminary data.</text>
</comment>
<protein>
    <submittedName>
        <fullName evidence="1">Uncharacterized protein</fullName>
    </submittedName>
</protein>
<organism evidence="1 2">
    <name type="scientific">Stylosanthes scabra</name>
    <dbReference type="NCBI Taxonomy" id="79078"/>
    <lineage>
        <taxon>Eukaryota</taxon>
        <taxon>Viridiplantae</taxon>
        <taxon>Streptophyta</taxon>
        <taxon>Embryophyta</taxon>
        <taxon>Tracheophyta</taxon>
        <taxon>Spermatophyta</taxon>
        <taxon>Magnoliopsida</taxon>
        <taxon>eudicotyledons</taxon>
        <taxon>Gunneridae</taxon>
        <taxon>Pentapetalae</taxon>
        <taxon>rosids</taxon>
        <taxon>fabids</taxon>
        <taxon>Fabales</taxon>
        <taxon>Fabaceae</taxon>
        <taxon>Papilionoideae</taxon>
        <taxon>50 kb inversion clade</taxon>
        <taxon>dalbergioids sensu lato</taxon>
        <taxon>Dalbergieae</taxon>
        <taxon>Pterocarpus clade</taxon>
        <taxon>Stylosanthes</taxon>
    </lineage>
</organism>
<accession>A0ABU6W8Q1</accession>
<gene>
    <name evidence="1" type="ORF">PIB30_017845</name>
</gene>